<evidence type="ECO:0000313" key="2">
    <source>
        <dbReference type="EMBL" id="MXP24380.1"/>
    </source>
</evidence>
<dbReference type="Gene3D" id="3.10.290.30">
    <property type="entry name" value="MM3350-like"/>
    <property type="match status" value="1"/>
</dbReference>
<dbReference type="PANTHER" id="PTHR41878">
    <property type="entry name" value="LEXA REPRESSOR-RELATED"/>
    <property type="match status" value="1"/>
</dbReference>
<reference evidence="2 3" key="1">
    <citation type="submission" date="2019-11" db="EMBL/GenBank/DDBJ databases">
        <title>Gordonia sp. nov., a novel actinobacterium isolated from mangrove soil in Hainan.</title>
        <authorList>
            <person name="Huang X."/>
            <person name="Xie Y."/>
            <person name="Chu X."/>
            <person name="Xiao K."/>
        </authorList>
    </citation>
    <scope>NUCLEOTIDE SEQUENCE [LARGE SCALE GENOMIC DNA]</scope>
    <source>
        <strain evidence="2 3">HNM0687</strain>
    </source>
</reference>
<name>A0A6L7GWS8_9ACTN</name>
<dbReference type="InterPro" id="IPR024047">
    <property type="entry name" value="MM3350-like_sf"/>
</dbReference>
<keyword evidence="3" id="KW-1185">Reference proteome</keyword>
<feature type="domain" description="Plasmid pRiA4b Orf3-like" evidence="1">
    <location>
        <begin position="43"/>
        <end position="204"/>
    </location>
</feature>
<dbReference type="InterPro" id="IPR012912">
    <property type="entry name" value="Plasmid_pRiA4b_Orf3-like"/>
</dbReference>
<dbReference type="Pfam" id="PF07929">
    <property type="entry name" value="PRiA4_ORF3"/>
    <property type="match status" value="1"/>
</dbReference>
<dbReference type="AlphaFoldDB" id="A0A6L7GWS8"/>
<gene>
    <name evidence="2" type="ORF">GIY30_23955</name>
</gene>
<evidence type="ECO:0000259" key="1">
    <source>
        <dbReference type="Pfam" id="PF07929"/>
    </source>
</evidence>
<evidence type="ECO:0000313" key="3">
    <source>
        <dbReference type="Proteomes" id="UP000475545"/>
    </source>
</evidence>
<sequence length="456" mass="50650">MIADMAPGDLPDLLGKLTRTGAADQSLPPAPRLRKEKLEQTVVFRVRVDLDGARPPIWRRLDLRSDISLLDVHRALQAAFGWLDYHLYRFALGGSPFHPRSELFLCPYDVEEGEDPGTPVADVRLDETLHEPGDVLRYVYDYGDSWELTLRVESVHDASDTTPPAWCVGGRRAAPPEDCGGLTDAESLSTVLDDPTHFDIDEVNAEFSNPIAQLLDAGVDARLIELLYRLEPGRHSADLVARAARLVTPPTPVTTAQLDADLRPYLWFLQRARDHGFDLTSAGYLKPADVVAASEVLPSMHFWIGTKNREVQCAPLLEFRESLQRIKLLRKHKGCLLATRMAQSIADDPDALADYLAAALLPDGMDRFTTEATLLLVFFAATADPDDELPLETIAELLTDLDWRQPNRAPLRHSALYRLDSGAYELMQNVSAPVRGIKNVKVSPTAIDIARRALSR</sequence>
<organism evidence="2 3">
    <name type="scientific">Gordonia mangrovi</name>
    <dbReference type="NCBI Taxonomy" id="2665643"/>
    <lineage>
        <taxon>Bacteria</taxon>
        <taxon>Bacillati</taxon>
        <taxon>Actinomycetota</taxon>
        <taxon>Actinomycetes</taxon>
        <taxon>Mycobacteriales</taxon>
        <taxon>Gordoniaceae</taxon>
        <taxon>Gordonia</taxon>
    </lineage>
</organism>
<dbReference type="EMBL" id="WMBR01000012">
    <property type="protein sequence ID" value="MXP24380.1"/>
    <property type="molecule type" value="Genomic_DNA"/>
</dbReference>
<protein>
    <submittedName>
        <fullName evidence="2">Plasmid pRiA4b ORF-3 family protein</fullName>
    </submittedName>
</protein>
<dbReference type="PANTHER" id="PTHR41878:SF1">
    <property type="entry name" value="TNPR PROTEIN"/>
    <property type="match status" value="1"/>
</dbReference>
<comment type="caution">
    <text evidence="2">The sequence shown here is derived from an EMBL/GenBank/DDBJ whole genome shotgun (WGS) entry which is preliminary data.</text>
</comment>
<proteinExistence type="predicted"/>
<dbReference type="SUPFAM" id="SSF159941">
    <property type="entry name" value="MM3350-like"/>
    <property type="match status" value="1"/>
</dbReference>
<dbReference type="Proteomes" id="UP000475545">
    <property type="component" value="Unassembled WGS sequence"/>
</dbReference>
<accession>A0A6L7GWS8</accession>